<protein>
    <recommendedName>
        <fullName evidence="3">Tn3 transposase DDE domain protein</fullName>
    </recommendedName>
</protein>
<organism evidence="1 2">
    <name type="scientific">Streptomyces jeddahensis</name>
    <dbReference type="NCBI Taxonomy" id="1716141"/>
    <lineage>
        <taxon>Bacteria</taxon>
        <taxon>Bacillati</taxon>
        <taxon>Actinomycetota</taxon>
        <taxon>Actinomycetes</taxon>
        <taxon>Kitasatosporales</taxon>
        <taxon>Streptomycetaceae</taxon>
        <taxon>Streptomyces</taxon>
    </lineage>
</organism>
<name>A0A177HVA3_9ACTN</name>
<reference evidence="1 2" key="1">
    <citation type="submission" date="2015-12" db="EMBL/GenBank/DDBJ databases">
        <title>Genome sequence of Streptomyces sp. G25.</title>
        <authorList>
            <person name="Poehlein A."/>
            <person name="Roettig A."/>
            <person name="Hiessl S."/>
            <person name="Hauschild P."/>
            <person name="Schauer J."/>
            <person name="Madkour M.H."/>
            <person name="Al-Ansari A.M."/>
            <person name="Almakishah N.H."/>
            <person name="Steinbuechel A."/>
            <person name="Daniel R."/>
        </authorList>
    </citation>
    <scope>NUCLEOTIDE SEQUENCE [LARGE SCALE GENOMIC DNA]</scope>
    <source>
        <strain evidence="2">G25(2015)</strain>
    </source>
</reference>
<dbReference type="OrthoDB" id="272779at2"/>
<comment type="caution">
    <text evidence="1">The sequence shown here is derived from an EMBL/GenBank/DDBJ whole genome shotgun (WGS) entry which is preliminary data.</text>
</comment>
<dbReference type="AlphaFoldDB" id="A0A177HVA3"/>
<evidence type="ECO:0008006" key="3">
    <source>
        <dbReference type="Google" id="ProtNLM"/>
    </source>
</evidence>
<evidence type="ECO:0000313" key="1">
    <source>
        <dbReference type="EMBL" id="OAH14559.1"/>
    </source>
</evidence>
<dbReference type="EMBL" id="LOHS01000061">
    <property type="protein sequence ID" value="OAH14559.1"/>
    <property type="molecule type" value="Genomic_DNA"/>
</dbReference>
<proteinExistence type="predicted"/>
<keyword evidence="2" id="KW-1185">Reference proteome</keyword>
<dbReference type="RefSeq" id="WP_157902804.1">
    <property type="nucleotide sequence ID" value="NZ_LOHS01000061.1"/>
</dbReference>
<evidence type="ECO:0000313" key="2">
    <source>
        <dbReference type="Proteomes" id="UP000077381"/>
    </source>
</evidence>
<accession>A0A177HVA3</accession>
<sequence length="58" mass="6340">MHTLLDEEYRDRATGHTDVNAKAHMYINHYSISSGMMTSRVARVPSTPTPTSTAAASC</sequence>
<gene>
    <name evidence="1" type="ORF">STSP_20700</name>
</gene>
<dbReference type="PATRIC" id="fig|1716141.3.peg.2173"/>
<dbReference type="STRING" id="1716141.STSP_20700"/>
<dbReference type="Proteomes" id="UP000077381">
    <property type="component" value="Unassembled WGS sequence"/>
</dbReference>